<reference evidence="1 2" key="1">
    <citation type="submission" date="2012-02" db="EMBL/GenBank/DDBJ databases">
        <title>Improved High-Quality Draft sequence of Microvirga sp. WSM3557.</title>
        <authorList>
            <consortium name="US DOE Joint Genome Institute"/>
            <person name="Lucas S."/>
            <person name="Han J."/>
            <person name="Lapidus A."/>
            <person name="Cheng J.-F."/>
            <person name="Goodwin L."/>
            <person name="Pitluck S."/>
            <person name="Peters L."/>
            <person name="Zhang X."/>
            <person name="Detter J.C."/>
            <person name="Han C."/>
            <person name="Tapia R."/>
            <person name="Land M."/>
            <person name="Hauser L."/>
            <person name="Kyrpides N."/>
            <person name="Ivanova N."/>
            <person name="Pagani I."/>
            <person name="Brau L."/>
            <person name="Yates R."/>
            <person name="O'Hara G."/>
            <person name="Rui T."/>
            <person name="Howieson J."/>
            <person name="Reeve W."/>
            <person name="Woyke T."/>
        </authorList>
    </citation>
    <scope>NUCLEOTIDE SEQUENCE [LARGE SCALE GENOMIC DNA]</scope>
    <source>
        <strain evidence="1 2">WSM3557</strain>
    </source>
</reference>
<dbReference type="Proteomes" id="UP000003947">
    <property type="component" value="Unassembled WGS sequence"/>
</dbReference>
<protein>
    <submittedName>
        <fullName evidence="1">Pyoverdine/dityrosine biosynthesis protein</fullName>
    </submittedName>
</protein>
<name>I4YQZ5_9HYPH</name>
<proteinExistence type="predicted"/>
<dbReference type="PANTHER" id="PTHR37285:SF5">
    <property type="entry name" value="SPORE WALL MATURATION PROTEIN DIT1"/>
    <property type="match status" value="1"/>
</dbReference>
<dbReference type="HOGENOM" id="CLU_747656_0_0_5"/>
<dbReference type="PANTHER" id="PTHR37285">
    <property type="entry name" value="SPORE WALL MATURATION PROTEIN DIT1"/>
    <property type="match status" value="1"/>
</dbReference>
<sequence length="371" mass="41894">MAQATSPYVFPFRLFRNLDKTVPLAELSADRTVDRTFFEPMLDVLAPALSVPAGDTLEDRLLSFFAQPSVVFGDPEWILSLADQWKADFRSFIERGQPLLFTILGFPFKAPVPLKTPRMLPDFGEVVMLKRLNEIGRAIAAVYAPGVKIHVFAEGAFARLNDIPQSDADQYFQALEKLAHDFGFSEYVVLHDLQKAVEDLDGFEKVWSEVSAEIRQRRDRGDEKTVIALRDALPVTFHLMRNEGVDDDTLRRAYLNDGSAETVRADIQRRAEESVLGYRGFLEARDRVSMLERYAPRGVALTVSPRPGRIGVRPLPAPSDVLPYHGVPVWSPESKALRIEYYWDLIHEAGSFEPIKLQGDADPAPFLYIEQ</sequence>
<gene>
    <name evidence="1" type="ORF">MicloDRAFT_00029360</name>
</gene>
<keyword evidence="2" id="KW-1185">Reference proteome</keyword>
<dbReference type="EMBL" id="JH660645">
    <property type="protein sequence ID" value="EIM26387.1"/>
    <property type="molecule type" value="Genomic_DNA"/>
</dbReference>
<dbReference type="Pfam" id="PF05141">
    <property type="entry name" value="DIT1_PvcA"/>
    <property type="match status" value="1"/>
</dbReference>
<dbReference type="OrthoDB" id="7952121at2"/>
<dbReference type="InterPro" id="IPR007817">
    <property type="entry name" value="Isocyanide_synthase_DIT1"/>
</dbReference>
<dbReference type="eggNOG" id="COG3207">
    <property type="taxonomic scope" value="Bacteria"/>
</dbReference>
<evidence type="ECO:0000313" key="1">
    <source>
        <dbReference type="EMBL" id="EIM26387.1"/>
    </source>
</evidence>
<organism evidence="1 2">
    <name type="scientific">Microvirga lotononidis</name>
    <dbReference type="NCBI Taxonomy" id="864069"/>
    <lineage>
        <taxon>Bacteria</taxon>
        <taxon>Pseudomonadati</taxon>
        <taxon>Pseudomonadota</taxon>
        <taxon>Alphaproteobacteria</taxon>
        <taxon>Hyphomicrobiales</taxon>
        <taxon>Methylobacteriaceae</taxon>
        <taxon>Microvirga</taxon>
    </lineage>
</organism>
<dbReference type="RefSeq" id="WP_009762438.1">
    <property type="nucleotide sequence ID" value="NZ_CP141049.1"/>
</dbReference>
<dbReference type="PATRIC" id="fig|864069.3.peg.3175"/>
<dbReference type="AlphaFoldDB" id="I4YQZ5"/>
<dbReference type="STRING" id="864069.MicloDRAFT_00029360"/>
<accession>I4YQZ5</accession>
<evidence type="ECO:0000313" key="2">
    <source>
        <dbReference type="Proteomes" id="UP000003947"/>
    </source>
</evidence>